<dbReference type="GeneID" id="24722442"/>
<accession>A0A0D3MT18</accession>
<evidence type="ECO:0000313" key="1">
    <source>
        <dbReference type="EMBL" id="AIX12679.1"/>
    </source>
</evidence>
<reference evidence="1 2" key="1">
    <citation type="journal article" date="2015" name="Appl. Environ. Microbiol.">
        <title>Lactococcal 949 group phages recognize a carbohydrate receptor on the host cell surface.</title>
        <authorList>
            <person name="Mahony J."/>
            <person name="Randazzo W."/>
            <person name="Neve H."/>
            <person name="Settanni L."/>
            <person name="van Sinderen D."/>
        </authorList>
    </citation>
    <scope>NUCLEOTIDE SEQUENCE [LARGE SCALE GENOMIC DNA]</scope>
    <source>
        <strain evidence="1">WRP3</strain>
    </source>
</reference>
<dbReference type="KEGG" id="vg:24722442"/>
<evidence type="ECO:0000313" key="2">
    <source>
        <dbReference type="Proteomes" id="UP000032686"/>
    </source>
</evidence>
<gene>
    <name evidence="1" type="ORF">WRP3_176</name>
</gene>
<dbReference type="EMBL" id="KM677185">
    <property type="protein sequence ID" value="AIX12679.1"/>
    <property type="molecule type" value="Genomic_DNA"/>
</dbReference>
<protein>
    <submittedName>
        <fullName evidence="1">Uncharacterized protein</fullName>
    </submittedName>
</protein>
<dbReference type="Proteomes" id="UP000032686">
    <property type="component" value="Segment"/>
</dbReference>
<dbReference type="RefSeq" id="YP_009147833.1">
    <property type="nucleotide sequence ID" value="NC_027341.1"/>
</dbReference>
<name>A0A0D3MT18_9CAUD</name>
<organism evidence="1 2">
    <name type="scientific">Lactococcus phage WRP3</name>
    <dbReference type="NCBI Taxonomy" id="1560313"/>
    <lineage>
        <taxon>Viruses</taxon>
        <taxon>Duplodnaviria</taxon>
        <taxon>Heunggongvirae</taxon>
        <taxon>Uroviricota</taxon>
        <taxon>Caudoviricetes</taxon>
        <taxon>Audreyjarvisvirus</taxon>
        <taxon>Audreyjarvisvirus WRP3</taxon>
    </lineage>
</organism>
<keyword evidence="2" id="KW-1185">Reference proteome</keyword>
<sequence length="87" mass="10328">MNNLKFLEECIVDADNIFTVRDIHFKISPLVEEYRVFNSYKNTEDFTNESEMSTVKVFIDRDNLNFVFLNENDKPITKLMIVEDDVL</sequence>
<dbReference type="OrthoDB" id="33235at10239"/>
<proteinExistence type="predicted"/>